<accession>A0A0G0TC11</accession>
<evidence type="ECO:0000313" key="2">
    <source>
        <dbReference type="Proteomes" id="UP000034855"/>
    </source>
</evidence>
<sequence>MTHKDIRIPFVIYDRLFDFTRRYEAVGFLEKDEWPISGGVMFARTSEENGGAIGKGNEEFLRAHIGYLPMYLSRYQLVTGRHNPDNVLEVSCFGCSWRSWHQYWRLNTGLWCDELTLVVRRLP</sequence>
<reference evidence="1 2" key="1">
    <citation type="journal article" date="2015" name="Nature">
        <title>rRNA introns, odd ribosomes, and small enigmatic genomes across a large radiation of phyla.</title>
        <authorList>
            <person name="Brown C.T."/>
            <person name="Hug L.A."/>
            <person name="Thomas B.C."/>
            <person name="Sharon I."/>
            <person name="Castelle C.J."/>
            <person name="Singh A."/>
            <person name="Wilkins M.J."/>
            <person name="Williams K.H."/>
            <person name="Banfield J.F."/>
        </authorList>
    </citation>
    <scope>NUCLEOTIDE SEQUENCE [LARGE SCALE GENOMIC DNA]</scope>
</reference>
<comment type="caution">
    <text evidence="1">The sequence shown here is derived from an EMBL/GenBank/DDBJ whole genome shotgun (WGS) entry which is preliminary data.</text>
</comment>
<gene>
    <name evidence="1" type="ORF">UT67_C0002G0031</name>
</gene>
<dbReference type="EMBL" id="LBXR01000002">
    <property type="protein sequence ID" value="KKR35407.1"/>
    <property type="molecule type" value="Genomic_DNA"/>
</dbReference>
<evidence type="ECO:0000313" key="1">
    <source>
        <dbReference type="EMBL" id="KKR35407.1"/>
    </source>
</evidence>
<organism evidence="1 2">
    <name type="scientific">Candidatus Magasanikbacteria bacterium GW2011_GWA2_40_10</name>
    <dbReference type="NCBI Taxonomy" id="1619037"/>
    <lineage>
        <taxon>Bacteria</taxon>
        <taxon>Candidatus Magasanikiibacteriota</taxon>
    </lineage>
</organism>
<dbReference type="AlphaFoldDB" id="A0A0G0TC11"/>
<name>A0A0G0TC11_9BACT</name>
<proteinExistence type="predicted"/>
<dbReference type="Proteomes" id="UP000034855">
    <property type="component" value="Unassembled WGS sequence"/>
</dbReference>
<dbReference type="STRING" id="1619037.UT67_C0002G0031"/>
<protein>
    <submittedName>
        <fullName evidence="1">Uncharacterized protein</fullName>
    </submittedName>
</protein>